<dbReference type="PANTHER" id="PTHR46532">
    <property type="entry name" value="MALE FERTILITY FACTOR KL5"/>
    <property type="match status" value="1"/>
</dbReference>
<dbReference type="GO" id="GO:0005858">
    <property type="term" value="C:axonemal dynein complex"/>
    <property type="evidence" value="ECO:0007669"/>
    <property type="project" value="TreeGrafter"/>
</dbReference>
<dbReference type="InterPro" id="IPR042222">
    <property type="entry name" value="Dynein_2_N"/>
</dbReference>
<keyword evidence="6" id="KW-0547">Nucleotide-binding</keyword>
<dbReference type="FunFam" id="1.10.472.130:FF:000002">
    <property type="entry name" value="Cytoplasmic dynein heavy chain 1"/>
    <property type="match status" value="1"/>
</dbReference>
<gene>
    <name evidence="14" type="ORF">UY3_09957</name>
</gene>
<dbReference type="Pfam" id="PF12775">
    <property type="entry name" value="AAA_7"/>
    <property type="match status" value="1"/>
</dbReference>
<dbReference type="InterPro" id="IPR013602">
    <property type="entry name" value="Dynein_heavy_linker"/>
</dbReference>
<evidence type="ECO:0000256" key="11">
    <source>
        <dbReference type="ARBA" id="ARBA00023212"/>
    </source>
</evidence>
<dbReference type="InterPro" id="IPR042228">
    <property type="entry name" value="Dynein_linker_3"/>
</dbReference>
<dbReference type="Pfam" id="PF03028">
    <property type="entry name" value="Dynein_heavy"/>
    <property type="match status" value="1"/>
</dbReference>
<evidence type="ECO:0000313" key="14">
    <source>
        <dbReference type="EMBL" id="EMP32873.1"/>
    </source>
</evidence>
<dbReference type="eggNOG" id="KOG3595">
    <property type="taxonomic scope" value="Eukaryota"/>
</dbReference>
<dbReference type="SUPFAM" id="SSF52540">
    <property type="entry name" value="P-loop containing nucleoside triphosphate hydrolases"/>
    <property type="match status" value="4"/>
</dbReference>
<dbReference type="GO" id="GO:0045505">
    <property type="term" value="F:dynein intermediate chain binding"/>
    <property type="evidence" value="ECO:0007669"/>
    <property type="project" value="InterPro"/>
</dbReference>
<dbReference type="Pfam" id="PF12780">
    <property type="entry name" value="AAA_8"/>
    <property type="match status" value="1"/>
</dbReference>
<dbReference type="Pfam" id="PF08393">
    <property type="entry name" value="DHC_N2"/>
    <property type="match status" value="1"/>
</dbReference>
<proteinExistence type="inferred from homology"/>
<accession>M7BLJ7</accession>
<evidence type="ECO:0000256" key="2">
    <source>
        <dbReference type="ARBA" id="ARBA00008887"/>
    </source>
</evidence>
<dbReference type="FunFam" id="3.10.490.20:FF:000004">
    <property type="entry name" value="Cytoplasmic dynein heavy chain 2"/>
    <property type="match status" value="1"/>
</dbReference>
<dbReference type="Gene3D" id="1.20.140.100">
    <property type="entry name" value="Dynein heavy chain, N-terminal domain 2"/>
    <property type="match status" value="1"/>
</dbReference>
<reference evidence="15" key="1">
    <citation type="journal article" date="2013" name="Nat. Genet.">
        <title>The draft genomes of soft-shell turtle and green sea turtle yield insights into the development and evolution of the turtle-specific body plan.</title>
        <authorList>
            <person name="Wang Z."/>
            <person name="Pascual-Anaya J."/>
            <person name="Zadissa A."/>
            <person name="Li W."/>
            <person name="Niimura Y."/>
            <person name="Huang Z."/>
            <person name="Li C."/>
            <person name="White S."/>
            <person name="Xiong Z."/>
            <person name="Fang D."/>
            <person name="Wang B."/>
            <person name="Ming Y."/>
            <person name="Chen Y."/>
            <person name="Zheng Y."/>
            <person name="Kuraku S."/>
            <person name="Pignatelli M."/>
            <person name="Herrero J."/>
            <person name="Beal K."/>
            <person name="Nozawa M."/>
            <person name="Li Q."/>
            <person name="Wang J."/>
            <person name="Zhang H."/>
            <person name="Yu L."/>
            <person name="Shigenobu S."/>
            <person name="Wang J."/>
            <person name="Liu J."/>
            <person name="Flicek P."/>
            <person name="Searle S."/>
            <person name="Wang J."/>
            <person name="Kuratani S."/>
            <person name="Yin Y."/>
            <person name="Aken B."/>
            <person name="Zhang G."/>
            <person name="Irie N."/>
        </authorList>
    </citation>
    <scope>NUCLEOTIDE SEQUENCE [LARGE SCALE GENOMIC DNA]</scope>
</reference>
<keyword evidence="10" id="KW-0505">Motor protein</keyword>
<dbReference type="FunFam" id="1.20.920.30:FF:000001">
    <property type="entry name" value="Cytoplasmic dynein heavy chain 1"/>
    <property type="match status" value="1"/>
</dbReference>
<evidence type="ECO:0000256" key="1">
    <source>
        <dbReference type="ARBA" id="ARBA00004245"/>
    </source>
</evidence>
<dbReference type="Gene3D" id="1.20.920.20">
    <property type="match status" value="3"/>
</dbReference>
<comment type="similarity">
    <text evidence="2">Belongs to the dynein heavy chain family.</text>
</comment>
<dbReference type="Gene3D" id="1.10.8.720">
    <property type="entry name" value="Region D6 of dynein motor"/>
    <property type="match status" value="1"/>
</dbReference>
<dbReference type="Gene3D" id="3.40.50.300">
    <property type="entry name" value="P-loop containing nucleotide triphosphate hydrolases"/>
    <property type="match status" value="5"/>
</dbReference>
<dbReference type="FunFam" id="3.40.50.300:FF:000071">
    <property type="entry name" value="Cytoplasmic dynein heavy chain 1"/>
    <property type="match status" value="1"/>
</dbReference>
<dbReference type="InterPro" id="IPR026983">
    <property type="entry name" value="DHC"/>
</dbReference>
<dbReference type="Gene3D" id="1.10.8.1220">
    <property type="match status" value="1"/>
</dbReference>
<dbReference type="Gene3D" id="1.20.58.1120">
    <property type="match status" value="1"/>
</dbReference>
<feature type="coiled-coil region" evidence="12">
    <location>
        <begin position="1748"/>
        <end position="1845"/>
    </location>
</feature>
<evidence type="ECO:0000256" key="6">
    <source>
        <dbReference type="ARBA" id="ARBA00022741"/>
    </source>
</evidence>
<evidence type="ECO:0000256" key="7">
    <source>
        <dbReference type="ARBA" id="ARBA00022840"/>
    </source>
</evidence>
<dbReference type="Gene3D" id="3.20.180.20">
    <property type="entry name" value="Dynein heavy chain, N-terminal domain 2"/>
    <property type="match status" value="1"/>
</dbReference>
<dbReference type="PANTHER" id="PTHR46532:SF13">
    <property type="entry name" value="CYTOPLASMIC DYNEIN 1 HEAVY CHAIN 1"/>
    <property type="match status" value="1"/>
</dbReference>
<dbReference type="Pfam" id="PF12781">
    <property type="entry name" value="AAA_9"/>
    <property type="match status" value="1"/>
</dbReference>
<dbReference type="Pfam" id="PF12774">
    <property type="entry name" value="AAA_6"/>
    <property type="match status" value="1"/>
</dbReference>
<dbReference type="FunFam" id="1.10.8.1220:FF:000002">
    <property type="entry name" value="cytoplasmic dynein 1 heavy chain 1-like"/>
    <property type="match status" value="1"/>
</dbReference>
<dbReference type="Pfam" id="PF18199">
    <property type="entry name" value="Dynein_C"/>
    <property type="match status" value="1"/>
</dbReference>
<dbReference type="Proteomes" id="UP000031443">
    <property type="component" value="Unassembled WGS sequence"/>
</dbReference>
<dbReference type="GO" id="GO:0007018">
    <property type="term" value="P:microtubule-based movement"/>
    <property type="evidence" value="ECO:0007669"/>
    <property type="project" value="InterPro"/>
</dbReference>
<keyword evidence="4" id="KW-0493">Microtubule</keyword>
<dbReference type="InterPro" id="IPR043157">
    <property type="entry name" value="Dynein_AAA1S"/>
</dbReference>
<dbReference type="FunFam" id="3.40.50.300:FF:000122">
    <property type="entry name" value="Cytoplasmic dynein 1 heavy chain"/>
    <property type="match status" value="1"/>
</dbReference>
<evidence type="ECO:0000256" key="3">
    <source>
        <dbReference type="ARBA" id="ARBA00022490"/>
    </source>
</evidence>
<dbReference type="FunFam" id="1.20.920.20:FF:000005">
    <property type="entry name" value="Dynein cytoplasmic 1 heavy chain 1"/>
    <property type="match status" value="1"/>
</dbReference>
<dbReference type="Gene3D" id="1.20.920.30">
    <property type="match status" value="1"/>
</dbReference>
<dbReference type="Pfam" id="PF12777">
    <property type="entry name" value="MT"/>
    <property type="match status" value="1"/>
</dbReference>
<dbReference type="FunFam" id="3.40.50.300:FF:005614">
    <property type="entry name" value="Uncharacterized protein"/>
    <property type="match status" value="1"/>
</dbReference>
<dbReference type="InterPro" id="IPR003593">
    <property type="entry name" value="AAA+_ATPase"/>
</dbReference>
<dbReference type="Gene3D" id="1.10.472.130">
    <property type="match status" value="1"/>
</dbReference>
<feature type="domain" description="AAA+ ATPase" evidence="13">
    <location>
        <begin position="801"/>
        <end position="962"/>
    </location>
</feature>
<dbReference type="InterPro" id="IPR027417">
    <property type="entry name" value="P-loop_NTPase"/>
</dbReference>
<evidence type="ECO:0000313" key="15">
    <source>
        <dbReference type="Proteomes" id="UP000031443"/>
    </source>
</evidence>
<keyword evidence="11" id="KW-0206">Cytoskeleton</keyword>
<keyword evidence="5" id="KW-0677">Repeat</keyword>
<dbReference type="InterPro" id="IPR035706">
    <property type="entry name" value="AAA_9"/>
</dbReference>
<evidence type="ECO:0000256" key="10">
    <source>
        <dbReference type="ARBA" id="ARBA00023175"/>
    </source>
</evidence>
<dbReference type="CDD" id="cd00009">
    <property type="entry name" value="AAA"/>
    <property type="match status" value="1"/>
</dbReference>
<dbReference type="FunFam" id="1.10.8.720:FF:000003">
    <property type="entry name" value="Cytoplasmic dynein heavy chain 2"/>
    <property type="match status" value="1"/>
</dbReference>
<dbReference type="GO" id="GO:0008569">
    <property type="term" value="F:minus-end-directed microtubule motor activity"/>
    <property type="evidence" value="ECO:0007669"/>
    <property type="project" value="InterPro"/>
</dbReference>
<dbReference type="InterPro" id="IPR041658">
    <property type="entry name" value="AAA_lid_11"/>
</dbReference>
<dbReference type="InterPro" id="IPR041228">
    <property type="entry name" value="Dynein_C"/>
</dbReference>
<dbReference type="Pfam" id="PF18198">
    <property type="entry name" value="AAA_lid_11"/>
    <property type="match status" value="1"/>
</dbReference>
<dbReference type="InterPro" id="IPR054354">
    <property type="entry name" value="DYNC2H1-like_lid"/>
</dbReference>
<evidence type="ECO:0000259" key="13">
    <source>
        <dbReference type="SMART" id="SM00382"/>
    </source>
</evidence>
<dbReference type="FunFam" id="1.20.140.100:FF:000002">
    <property type="entry name" value="Cytoplasmic dynein heavy chain 1"/>
    <property type="match status" value="1"/>
</dbReference>
<dbReference type="Gene3D" id="1.20.1270.280">
    <property type="match status" value="1"/>
</dbReference>
<dbReference type="InterPro" id="IPR024743">
    <property type="entry name" value="Dynein_HC_stalk"/>
</dbReference>
<dbReference type="FunFam" id="1.20.920.20:FF:000007">
    <property type="entry name" value="Cytoplasmic dynein 1 heavy chain 1-like"/>
    <property type="match status" value="1"/>
</dbReference>
<keyword evidence="7" id="KW-0067">ATP-binding</keyword>
<dbReference type="GO" id="GO:0051959">
    <property type="term" value="F:dynein light intermediate chain binding"/>
    <property type="evidence" value="ECO:0007669"/>
    <property type="project" value="InterPro"/>
</dbReference>
<comment type="subcellular location">
    <subcellularLocation>
        <location evidence="1">Cytoplasm</location>
        <location evidence="1">Cytoskeleton</location>
    </subcellularLocation>
</comment>
<name>M7BLJ7_CHEMY</name>
<dbReference type="InterPro" id="IPR035699">
    <property type="entry name" value="AAA_6"/>
</dbReference>
<evidence type="ECO:0000256" key="8">
    <source>
        <dbReference type="ARBA" id="ARBA00023017"/>
    </source>
</evidence>
<dbReference type="Gene3D" id="6.10.140.1060">
    <property type="match status" value="1"/>
</dbReference>
<dbReference type="GO" id="GO:0005524">
    <property type="term" value="F:ATP binding"/>
    <property type="evidence" value="ECO:0007669"/>
    <property type="project" value="UniProtKB-KW"/>
</dbReference>
<dbReference type="STRING" id="8469.M7BLJ7"/>
<keyword evidence="15" id="KW-1185">Reference proteome</keyword>
<dbReference type="InterPro" id="IPR024317">
    <property type="entry name" value="Dynein_heavy_chain_D4_dom"/>
</dbReference>
<dbReference type="InterPro" id="IPR004273">
    <property type="entry name" value="Dynein_heavy_D6_P-loop"/>
</dbReference>
<keyword evidence="9 12" id="KW-0175">Coiled coil</keyword>
<dbReference type="FunFam" id="3.40.50.300:FF:001956">
    <property type="entry name" value="Dynein cytoplasmic 1 heavy chain 1"/>
    <property type="match status" value="1"/>
</dbReference>
<protein>
    <submittedName>
        <fullName evidence="14">Cytoplasmic dynein 1 heavy chain 1</fullName>
    </submittedName>
</protein>
<dbReference type="InterPro" id="IPR042219">
    <property type="entry name" value="AAA_lid_11_sf"/>
</dbReference>
<sequence length="2890" mass="331252">MKEQPWVSVQPRKLRQNLDGLLNQLKNFPARLRQYASYEYVQRLLKGYMKIREVWNTYELDLVNYQNKCRLIRGWDDLFNKVKEHINSVSAMKLSPYYKVFEEDALSWEDKLNRIMALFDVWIDVQRRWVYLEGIFTGSADIKHLLPVETQRFQSISTEFLALMKKVSKSPPVMDVLNIQGVQRSLERLADLLGKIQKALGEYLERERSSFPRFYFVGDEDLLEIIGNSKNVAKLQKHFKKMFAGVSSIILSEDNTVVLGISSREGEEVLFKTPVSITEHPKINEWLTLVEKEMRVTLAKLLAESVTEVEIFGKATSIDPGLYISWIDKYQAQLVVLSAQIAWSENVESALNGMGGGEDSSPLHSVLTNVEVTLNVLADSVLMEQPPLRRRKLEHLITELVHQRDVTRSLIKSKIDNSKSFEWLSQMRFYFDPKQTDVLQQLSIQMANAKFNYGFEYLGVQDKLVQTPLTDRCYLTMTQALEARLGGSPFGPAGTGKTESVKALGHQLGRFVLVFNCDETFDFQAMGRIFVGLCQVGAWGCFDEFNRLEERMLSAVSQQVQCIQEALREHCNPNYDKASAPITCELLNKQVKVSPDMAIFITMNPGYAGRSNLPDNLKKLFRSLAMTKPDRQLIAQVMLYSQGFRTAEVLANKIVPFFKLCDEQLSSQSHYDFGLRALKSVLISAGNVKRERIQKIKREKEERGEVVDEGEIAENLPEQEILIQSVCETMVPKLVAEDIPLLFSLLSDVFPGVQYHRGEMTALREELKKVCQEMYLTYGDGEDVGGMWVEKVLQLYQITQINHGLMMVGPSGSGKSMAWRVLLKALERLEGVEGVAHIIDPKAISKDHLYGTLDPNTREWTDGLFTHVLRKIIDNVRGELQKRQWIIFDGDVDPEWVENLNSVLDDNKLLTLPNGERLSLPPNIQRDAATIMQPYFTSNGLVTKALEHAFKLEHIMDLTRLRCLGSLFSMLHQACRNVAQYNANHPDFPMQIEQLERYIQRYLVYAILWSLSGDSRLKMRAELGEYIRRITTVPLPTAPNIPIIDYEVSITGEWIPWQSKVPQIEVETHKVAAPDVVVPTLDTVRHEALLYTWLAEHKPLVLCGPPGSGKTMTLFSALRALPDMEIYGTFNRAMLRLIPSLRTYAEPLTAAMVEFYTMSQERFTQDTQPHYIYSPREMTRWVRGIFEALRPLETLPVEGLIRIWAHEALRLFQDRLVEDEERRWTDENIDMVALKHFPNIDKEKAMSRPILYSNWLSKDYIPVDQEELRDYVKARLKVFYEEELDVPLVLFNEVLDHVLRIDRIFRQPQGHLLLIGVSGAGKTTLSRFVAWMNGLSVYQIKVHRKYTGEDFDEDLRMVLRRSGCKNEKIAFIMDESNVLGSGFLERMNTLLANGEVPGLFEGDEYATLMTQCKEGAQKEGLMLDSHEELYKWFTSQVIRNLHVVFTMNPSSEGLKDRAATSPALFNRCVLNWFGDWSTEALYQVGKEFTSKMDLEKPNYTVPDYMPVVYDKLPQPPSHREAIVNSCVFVHQTLHQANARLAKRGGRTMAITPRHYLDFINHYANLFNEKRSELEEQQMHLNVGLRKIKETVDQVEELRRDLRIKSQELEKKNAAANDKLKKMVKDQQEAEKKKVMSQDIQEQLHKQQAVIADKQMSVKEDLDKVEPAVIEAQNGVGQQTLGSIVNGNTTYNLFTQELVTQPTDKPFDSIREKMKKNYMSNPSYNYEIVNRASLACGPMVKWAIAQLNYADMLKRVEPLRNELQKLEDDAEDNQQKANEVEQMIRDLEASIARYKEEYAVLISEAQAIKADLAAVEAKVNRSTALLKSLSAERERWEKTSETFKNQMSTIAGDCLLSGAFIAYAGYFDQQMRQNLFTTWSHHLQQANIQFRTDIARTEYLSNADERLRWQASSLPADDLCTENAIMLKRFNRYPLIIDPSGQATEFIMNEYKDRKITRTSFLDDAFRKNLESALRFGNPLLIQDVESYDPVLNPVLNREVRRTGGRVLITLGDQDIDLSPSFVIFLSTRDPTVEFPPDLCSRVTFVNFTVTRSSLQSQCLNEVLKAERPDVDEKRSDLLKLQGEFQLRLRQLEKSLLQALNEVKGRILDDDTIITTLENLKKEAAEVTRKVEETDIVMQEVETVSQQYLPLSTACSSIYFTMESLKQIHFLYQYSLQFFLDIYHNVLYENPNLKGITDHTQRLSIITKDLFQVAFNRVARGMLHQDHITFAMLLARIKLKGTIGEPTYDAEFQHFLRGKEIVLSTASLPKISGLTTEQIEAMMRLSCLPEFKDLVSKVQADEATPIGQAVHRLLLIQAFRPDRLLAMAHAFVSANLGESFMSIMEQPLDLTHIVDTEVKPNTPVLMCSVPGYDASGHVEDLATEQNTQITSIAIGSAEGFNQADKAINTAVKSGRWVMLKNVHLAPGWLMQLEKKLHSLQPHACFRLFLTMEINPKVTETKFGFDWHSKWYVVLFQCPLPTRVPVNLLRAGRIFVFEPPPGVKANMLRTFSSIPVSRICKSPNERARLYFLLAWFHAIIQERLRYAPLGWSKKYEFGESDLRSACDTIDTWLDDTAKGRQNISPDKIPWSALKTLMAQSIYGGRIDNEFDQRLLNTFLERLFTTLSFDSEFKLACKVDGHKDIQMPDGIRREEFVQWVELLPDTQTPSWLGLPNNAEKVLLTTQGIDMISKMLKMQMLEDEDDLAYAETEKKARTDSTSDGRPSWMRTLHTTASNWFHLIPKTLNHLKRTVENIKDPLFRFFEREVKMGAKLLQDVRQDLADVVQVCEGKKKQTNYLRTLINELVKGLKLQGATCSNNKLSLSNAISTILPITQLRWIKQTNADKKANVVTLPVYLNFTRADLIFTVDFEIATKEDPRSFYERGVAVLCTE</sequence>
<keyword evidence="3" id="KW-0963">Cytoplasm</keyword>
<dbReference type="InterPro" id="IPR041466">
    <property type="entry name" value="Dynein_AAA5_ext"/>
</dbReference>
<dbReference type="Pfam" id="PF17852">
    <property type="entry name" value="Dynein_AAA_lid"/>
    <property type="match status" value="1"/>
</dbReference>
<dbReference type="FunFam" id="1.10.8.710:FF:000005">
    <property type="entry name" value="Cytoplasmic dynein heavy chain 1"/>
    <property type="match status" value="1"/>
</dbReference>
<evidence type="ECO:0000256" key="4">
    <source>
        <dbReference type="ARBA" id="ARBA00022701"/>
    </source>
</evidence>
<dbReference type="Gene3D" id="1.10.8.710">
    <property type="match status" value="1"/>
</dbReference>
<dbReference type="EMBL" id="KB538352">
    <property type="protein sequence ID" value="EMP32873.1"/>
    <property type="molecule type" value="Genomic_DNA"/>
</dbReference>
<keyword evidence="8" id="KW-0243">Dynein</keyword>
<dbReference type="GO" id="GO:0005874">
    <property type="term" value="C:microtubule"/>
    <property type="evidence" value="ECO:0007669"/>
    <property type="project" value="UniProtKB-KW"/>
</dbReference>
<feature type="domain" description="AAA+ ATPase" evidence="13">
    <location>
        <begin position="1308"/>
        <end position="1474"/>
    </location>
</feature>
<organism evidence="14 15">
    <name type="scientific">Chelonia mydas</name>
    <name type="common">Green sea-turtle</name>
    <name type="synonym">Chelonia agassizi</name>
    <dbReference type="NCBI Taxonomy" id="8469"/>
    <lineage>
        <taxon>Eukaryota</taxon>
        <taxon>Metazoa</taxon>
        <taxon>Chordata</taxon>
        <taxon>Craniata</taxon>
        <taxon>Vertebrata</taxon>
        <taxon>Euteleostomi</taxon>
        <taxon>Archelosauria</taxon>
        <taxon>Testudinata</taxon>
        <taxon>Testudines</taxon>
        <taxon>Cryptodira</taxon>
        <taxon>Durocryptodira</taxon>
        <taxon>Americhelydia</taxon>
        <taxon>Chelonioidea</taxon>
        <taxon>Cheloniidae</taxon>
        <taxon>Chelonia</taxon>
    </lineage>
</organism>
<evidence type="ECO:0000256" key="9">
    <source>
        <dbReference type="ARBA" id="ARBA00023054"/>
    </source>
</evidence>
<dbReference type="FunFam" id="3.20.180.20:FF:000002">
    <property type="entry name" value="Cytoplasmic dynein heavy chain 1"/>
    <property type="match status" value="1"/>
</dbReference>
<dbReference type="Pfam" id="PF22597">
    <property type="entry name" value="DYN_lid"/>
    <property type="match status" value="1"/>
</dbReference>
<dbReference type="FunFam" id="1.20.1270.280:FF:000004">
    <property type="entry name" value="Cytoplasmic dynein heavy chain 2"/>
    <property type="match status" value="1"/>
</dbReference>
<dbReference type="FunFam" id="3.40.50.300:FF:000373">
    <property type="entry name" value="Cytoplasmic dynein heavy chain 2"/>
    <property type="match status" value="1"/>
</dbReference>
<dbReference type="FunFam" id="1.20.58.1120:FF:000003">
    <property type="entry name" value="Cytoplasmic dynein heavy chain 1"/>
    <property type="match status" value="1"/>
</dbReference>
<evidence type="ECO:0000256" key="12">
    <source>
        <dbReference type="SAM" id="Coils"/>
    </source>
</evidence>
<feature type="domain" description="AAA+ ATPase" evidence="13">
    <location>
        <begin position="486"/>
        <end position="630"/>
    </location>
</feature>
<feature type="coiled-coil region" evidence="12">
    <location>
        <begin position="1584"/>
        <end position="1632"/>
    </location>
</feature>
<dbReference type="SMART" id="SM00382">
    <property type="entry name" value="AAA"/>
    <property type="match status" value="3"/>
</dbReference>
<evidence type="ECO:0000256" key="5">
    <source>
        <dbReference type="ARBA" id="ARBA00022737"/>
    </source>
</evidence>